<dbReference type="OrthoDB" id="10558489at2759"/>
<feature type="transmembrane region" description="Helical" evidence="2">
    <location>
        <begin position="245"/>
        <end position="267"/>
    </location>
</feature>
<gene>
    <name evidence="4" type="ORF">RHTO0S_25e01420g</name>
</gene>
<dbReference type="EMBL" id="LK052960">
    <property type="protein sequence ID" value="CDR49329.1"/>
    <property type="molecule type" value="Genomic_DNA"/>
</dbReference>
<keyword evidence="2" id="KW-0812">Transmembrane</keyword>
<accession>A0A061BMV7</accession>
<proteinExistence type="predicted"/>
<evidence type="ECO:0000256" key="1">
    <source>
        <dbReference type="SAM" id="MobiDB-lite"/>
    </source>
</evidence>
<reference evidence="4" key="1">
    <citation type="journal article" date="2014" name="Genome Announc.">
        <title>Draft genome sequence of Rhodosporidium toruloides CECT1137, an oleaginous yeast of biotechnological interest.</title>
        <authorList>
            <person name="Morin N."/>
            <person name="Calcas X."/>
            <person name="Devillers H."/>
            <person name="Durrens P."/>
            <person name="Sherman D.J."/>
            <person name="Nicaud J.-M."/>
            <person name="Neuveglise C."/>
        </authorList>
    </citation>
    <scope>NUCLEOTIDE SEQUENCE</scope>
    <source>
        <strain evidence="4">CECT1137</strain>
    </source>
</reference>
<protein>
    <submittedName>
        <fullName evidence="4">RHTO0S25e01420g1_1</fullName>
    </submittedName>
</protein>
<name>A0A061BMV7_RHOTO</name>
<sequence length="278" mass="27945">MLRRRLGAILLFALLLLVDDARCDSDGLPVTAPTSLQPGKQATFGWDGGTPPYRVRVLINTHQDTESKGLTTTRFMWFAKETKVGDQVQFWVYDSKGAEGKSPNIPIVAAASASKSASGGGGRASSTTHDASGKSPKASGGATVGGGGSASAKETGKAGSSTGSVKTAAPRGSAPASKDTEASNDLDTPLNTAAATMSTSAPIAPADTATVATTPVTTPAAAPVAPASAPTASSTSSLFSGDNTALYLGIGGVALALILVVALLLYVPFTYLSSRRKT</sequence>
<keyword evidence="2" id="KW-1133">Transmembrane helix</keyword>
<dbReference type="AlphaFoldDB" id="A0A061BMV7"/>
<keyword evidence="3" id="KW-0732">Signal</keyword>
<evidence type="ECO:0000256" key="2">
    <source>
        <dbReference type="SAM" id="Phobius"/>
    </source>
</evidence>
<evidence type="ECO:0000313" key="4">
    <source>
        <dbReference type="EMBL" id="CDR49329.1"/>
    </source>
</evidence>
<evidence type="ECO:0000256" key="3">
    <source>
        <dbReference type="SAM" id="SignalP"/>
    </source>
</evidence>
<organism evidence="4">
    <name type="scientific">Rhodotorula toruloides</name>
    <name type="common">Yeast</name>
    <name type="synonym">Rhodosporidium toruloides</name>
    <dbReference type="NCBI Taxonomy" id="5286"/>
    <lineage>
        <taxon>Eukaryota</taxon>
        <taxon>Fungi</taxon>
        <taxon>Dikarya</taxon>
        <taxon>Basidiomycota</taxon>
        <taxon>Pucciniomycotina</taxon>
        <taxon>Microbotryomycetes</taxon>
        <taxon>Sporidiobolales</taxon>
        <taxon>Sporidiobolaceae</taxon>
        <taxon>Rhodotorula</taxon>
    </lineage>
</organism>
<feature type="chain" id="PRO_5030001964" evidence="3">
    <location>
        <begin position="24"/>
        <end position="278"/>
    </location>
</feature>
<keyword evidence="2" id="KW-0472">Membrane</keyword>
<feature type="region of interest" description="Disordered" evidence="1">
    <location>
        <begin position="113"/>
        <end position="188"/>
    </location>
</feature>
<feature type="signal peptide" evidence="3">
    <location>
        <begin position="1"/>
        <end position="23"/>
    </location>
</feature>